<keyword evidence="5" id="KW-0575">Peroxidase</keyword>
<dbReference type="GO" id="GO:0004601">
    <property type="term" value="F:peroxidase activity"/>
    <property type="evidence" value="ECO:0007669"/>
    <property type="project" value="UniProtKB-KW"/>
</dbReference>
<dbReference type="KEGG" id="mpro:BJP34_21525"/>
<dbReference type="PANTHER" id="PTHR11903">
    <property type="entry name" value="PROSTAGLANDIN G/H SYNTHASE"/>
    <property type="match status" value="1"/>
</dbReference>
<name>A0A1D8TVV7_9CYAN</name>
<dbReference type="PROSITE" id="PS50292">
    <property type="entry name" value="PEROXIDASE_3"/>
    <property type="match status" value="1"/>
</dbReference>
<protein>
    <submittedName>
        <fullName evidence="5">Heme peroxidase</fullName>
    </submittedName>
</protein>
<dbReference type="RefSeq" id="WP_070394110.1">
    <property type="nucleotide sequence ID" value="NZ_CP017599.1"/>
</dbReference>
<evidence type="ECO:0000256" key="3">
    <source>
        <dbReference type="ARBA" id="ARBA00023002"/>
    </source>
</evidence>
<dbReference type="PRINTS" id="PR00457">
    <property type="entry name" value="ANPEROXIDASE"/>
</dbReference>
<evidence type="ECO:0000256" key="4">
    <source>
        <dbReference type="ARBA" id="ARBA00023004"/>
    </source>
</evidence>
<dbReference type="GO" id="GO:0020037">
    <property type="term" value="F:heme binding"/>
    <property type="evidence" value="ECO:0007669"/>
    <property type="project" value="InterPro"/>
</dbReference>
<dbReference type="Gene3D" id="1.10.640.10">
    <property type="entry name" value="Haem peroxidase domain superfamily, animal type"/>
    <property type="match status" value="1"/>
</dbReference>
<dbReference type="InterPro" id="IPR037120">
    <property type="entry name" value="Haem_peroxidase_sf_animal"/>
</dbReference>
<proteinExistence type="predicted"/>
<dbReference type="GO" id="GO:0006631">
    <property type="term" value="P:fatty acid metabolic process"/>
    <property type="evidence" value="ECO:0007669"/>
    <property type="project" value="UniProtKB-ARBA"/>
</dbReference>
<dbReference type="GO" id="GO:0004666">
    <property type="term" value="F:prostaglandin-endoperoxide synthase activity"/>
    <property type="evidence" value="ECO:0007669"/>
    <property type="project" value="TreeGrafter"/>
</dbReference>
<evidence type="ECO:0000256" key="1">
    <source>
        <dbReference type="ARBA" id="ARBA00022723"/>
    </source>
</evidence>
<keyword evidence="2" id="KW-0223">Dioxygenase</keyword>
<keyword evidence="1" id="KW-0479">Metal-binding</keyword>
<dbReference type="EMBL" id="CP017599">
    <property type="protein sequence ID" value="AOX01675.1"/>
    <property type="molecule type" value="Genomic_DNA"/>
</dbReference>
<dbReference type="Proteomes" id="UP000177870">
    <property type="component" value="Chromosome"/>
</dbReference>
<organism evidence="5 6">
    <name type="scientific">Moorena producens PAL-8-15-08-1</name>
    <dbReference type="NCBI Taxonomy" id="1458985"/>
    <lineage>
        <taxon>Bacteria</taxon>
        <taxon>Bacillati</taxon>
        <taxon>Cyanobacteriota</taxon>
        <taxon>Cyanophyceae</taxon>
        <taxon>Coleofasciculales</taxon>
        <taxon>Coleofasciculaceae</taxon>
        <taxon>Moorena</taxon>
    </lineage>
</organism>
<evidence type="ECO:0000313" key="6">
    <source>
        <dbReference type="Proteomes" id="UP000177870"/>
    </source>
</evidence>
<dbReference type="PANTHER" id="PTHR11903:SF39">
    <property type="entry name" value="PROSTAGLANDIN G_H SYNTHASE 2-LIKE"/>
    <property type="match status" value="1"/>
</dbReference>
<dbReference type="SUPFAM" id="SSF48113">
    <property type="entry name" value="Heme-dependent peroxidases"/>
    <property type="match status" value="1"/>
</dbReference>
<dbReference type="AlphaFoldDB" id="A0A1D8TVV7"/>
<dbReference type="GO" id="GO:0005737">
    <property type="term" value="C:cytoplasm"/>
    <property type="evidence" value="ECO:0007669"/>
    <property type="project" value="TreeGrafter"/>
</dbReference>
<dbReference type="InterPro" id="IPR050783">
    <property type="entry name" value="Oxylipin_biosynth_metab"/>
</dbReference>
<dbReference type="Pfam" id="PF03098">
    <property type="entry name" value="An_peroxidase"/>
    <property type="match status" value="1"/>
</dbReference>
<reference evidence="6" key="1">
    <citation type="submission" date="2016-10" db="EMBL/GenBank/DDBJ databases">
        <title>Comparative genomics uncovers the prolific and rare metabolic potential of the cyanobacterial genus Moorea.</title>
        <authorList>
            <person name="Leao T."/>
            <person name="Castelao G."/>
            <person name="Korobeynikov A."/>
            <person name="Monroe E.A."/>
            <person name="Podell S."/>
            <person name="Glukhov E."/>
            <person name="Allen E."/>
            <person name="Gerwick W.H."/>
            <person name="Gerwick L."/>
        </authorList>
    </citation>
    <scope>NUCLEOTIDE SEQUENCE [LARGE SCALE GENOMIC DNA]</scope>
    <source>
        <strain evidence="6">PAL-8-15-08-1</strain>
    </source>
</reference>
<dbReference type="GO" id="GO:0046872">
    <property type="term" value="F:metal ion binding"/>
    <property type="evidence" value="ECO:0007669"/>
    <property type="project" value="UniProtKB-KW"/>
</dbReference>
<evidence type="ECO:0000256" key="2">
    <source>
        <dbReference type="ARBA" id="ARBA00022964"/>
    </source>
</evidence>
<dbReference type="CDD" id="cd09816">
    <property type="entry name" value="prostaglandin_endoperoxide_synthase"/>
    <property type="match status" value="1"/>
</dbReference>
<accession>A0A1D8TVV7</accession>
<evidence type="ECO:0000313" key="5">
    <source>
        <dbReference type="EMBL" id="AOX01675.1"/>
    </source>
</evidence>
<dbReference type="OrthoDB" id="9765610at2"/>
<sequence>MAKKRNTSRDGFRNQLENFGLNNFNWIWDFIQSNDSLKRKVNKTIINNAVYKMPTRPHKLSAMAPYTSWDSLTDRTWIGRHLPPNPEFNKAGNLPPLEDLAVLFRKKEGKTIYSEKSTLLFPYWVQWFTDGFLRTDRYNRLKNTSNHGIDLSPVYGLNRKSTDMLRSNQGGKLKSQIINGEEYPLFYYDDPEQGVVKPEFDGLYEPLNDEKRLDPAKKAKLFAMGVERANVQIGYVMLNVLCLREHNRLCDLLAKHYPDWDDERLFQTARNIVMVVIMKIVVEEYVNHITSYHFNFIVDPPAFTNERWYRQNWMTVEFSLVYRWHSALPETLTYDSKPIPMVDSLWNNEMLINQGLGPLFEETCSQAGSKIGLFNTSEFLIPVELASLDLGRQAQLASYNDYREMCQFPRVTDFDQITGDEDTQRELKRLYGDVNKIEFYVGLYAEDVPQNAAVGALVTRMIAVDAFSQALTNPLLAENIFNEETFSPVGWEVIQNTNTLSDVVNRNTQQQDKSYKVTFDNP</sequence>
<keyword evidence="3" id="KW-0560">Oxidoreductase</keyword>
<dbReference type="GO" id="GO:0006979">
    <property type="term" value="P:response to oxidative stress"/>
    <property type="evidence" value="ECO:0007669"/>
    <property type="project" value="InterPro"/>
</dbReference>
<dbReference type="STRING" id="1458985.BJP34_21525"/>
<dbReference type="InterPro" id="IPR019791">
    <property type="entry name" value="Haem_peroxidase_animal"/>
</dbReference>
<gene>
    <name evidence="5" type="ORF">BJP34_21525</name>
</gene>
<keyword evidence="4" id="KW-0408">Iron</keyword>
<dbReference type="InterPro" id="IPR010255">
    <property type="entry name" value="Haem_peroxidase_sf"/>
</dbReference>
<dbReference type="GO" id="GO:0016702">
    <property type="term" value="F:oxidoreductase activity, acting on single donors with incorporation of molecular oxygen, incorporation of two atoms of oxygen"/>
    <property type="evidence" value="ECO:0007669"/>
    <property type="project" value="TreeGrafter"/>
</dbReference>